<organism evidence="1 2">
    <name type="scientific">Drosophila gunungcola</name>
    <name type="common">fruit fly</name>
    <dbReference type="NCBI Taxonomy" id="103775"/>
    <lineage>
        <taxon>Eukaryota</taxon>
        <taxon>Metazoa</taxon>
        <taxon>Ecdysozoa</taxon>
        <taxon>Arthropoda</taxon>
        <taxon>Hexapoda</taxon>
        <taxon>Insecta</taxon>
        <taxon>Pterygota</taxon>
        <taxon>Neoptera</taxon>
        <taxon>Endopterygota</taxon>
        <taxon>Diptera</taxon>
        <taxon>Brachycera</taxon>
        <taxon>Muscomorpha</taxon>
        <taxon>Ephydroidea</taxon>
        <taxon>Drosophilidae</taxon>
        <taxon>Drosophila</taxon>
        <taxon>Sophophora</taxon>
    </lineage>
</organism>
<name>A0A9P9YGD1_9MUSC</name>
<dbReference type="Proteomes" id="UP001059596">
    <property type="component" value="Unassembled WGS sequence"/>
</dbReference>
<proteinExistence type="predicted"/>
<evidence type="ECO:0000313" key="1">
    <source>
        <dbReference type="EMBL" id="KAI8036468.1"/>
    </source>
</evidence>
<sequence>MKGNTCSFNVEIPYCTCRHKVCEYLVNWRAGVFKTQGASGNPFAFLLLPTSALPQMMNK</sequence>
<keyword evidence="2" id="KW-1185">Reference proteome</keyword>
<reference evidence="1" key="1">
    <citation type="journal article" date="2023" name="Genome Biol. Evol.">
        <title>Long-read-based Genome Assembly of Drosophila gunungcola Reveals Fewer Chemosensory Genes in Flower-breeding Species.</title>
        <authorList>
            <person name="Negi A."/>
            <person name="Liao B.Y."/>
            <person name="Yeh S.D."/>
        </authorList>
    </citation>
    <scope>NUCLEOTIDE SEQUENCE</scope>
    <source>
        <strain evidence="1">Sukarami</strain>
    </source>
</reference>
<dbReference type="AlphaFoldDB" id="A0A9P9YGD1"/>
<evidence type="ECO:0000313" key="2">
    <source>
        <dbReference type="Proteomes" id="UP001059596"/>
    </source>
</evidence>
<gene>
    <name evidence="1" type="ORF">M5D96_010774</name>
</gene>
<accession>A0A9P9YGD1</accession>
<dbReference type="EMBL" id="JAMKOV010000019">
    <property type="protein sequence ID" value="KAI8036468.1"/>
    <property type="molecule type" value="Genomic_DNA"/>
</dbReference>
<comment type="caution">
    <text evidence="1">The sequence shown here is derived from an EMBL/GenBank/DDBJ whole genome shotgun (WGS) entry which is preliminary data.</text>
</comment>
<protein>
    <submittedName>
        <fullName evidence="1">Uncharacterized protein</fullName>
    </submittedName>
</protein>